<comment type="caution">
    <text evidence="1">The sequence shown here is derived from an EMBL/GenBank/DDBJ whole genome shotgun (WGS) entry which is preliminary data.</text>
</comment>
<evidence type="ECO:0000313" key="1">
    <source>
        <dbReference type="EMBL" id="KKN21275.1"/>
    </source>
</evidence>
<organism evidence="1">
    <name type="scientific">marine sediment metagenome</name>
    <dbReference type="NCBI Taxonomy" id="412755"/>
    <lineage>
        <taxon>unclassified sequences</taxon>
        <taxon>metagenomes</taxon>
        <taxon>ecological metagenomes</taxon>
    </lineage>
</organism>
<dbReference type="AlphaFoldDB" id="A0A0F9NPA7"/>
<gene>
    <name evidence="1" type="ORF">LCGC14_0927060</name>
</gene>
<protein>
    <submittedName>
        <fullName evidence="1">Uncharacterized protein</fullName>
    </submittedName>
</protein>
<reference evidence="1" key="1">
    <citation type="journal article" date="2015" name="Nature">
        <title>Complex archaea that bridge the gap between prokaryotes and eukaryotes.</title>
        <authorList>
            <person name="Spang A."/>
            <person name="Saw J.H."/>
            <person name="Jorgensen S.L."/>
            <person name="Zaremba-Niedzwiedzka K."/>
            <person name="Martijn J."/>
            <person name="Lind A.E."/>
            <person name="van Eijk R."/>
            <person name="Schleper C."/>
            <person name="Guy L."/>
            <person name="Ettema T.J."/>
        </authorList>
    </citation>
    <scope>NUCLEOTIDE SEQUENCE</scope>
</reference>
<name>A0A0F9NPA7_9ZZZZ</name>
<accession>A0A0F9NPA7</accession>
<sequence length="68" mass="7857">MRETFKDMDEGTKRIKDSCCVHCGHNIDNHTYNGCRVWRCKCELMASDVLAINSRYGITFNVLRAESL</sequence>
<dbReference type="EMBL" id="LAZR01003161">
    <property type="protein sequence ID" value="KKN21275.1"/>
    <property type="molecule type" value="Genomic_DNA"/>
</dbReference>
<proteinExistence type="predicted"/>